<protein>
    <recommendedName>
        <fullName evidence="3">Endonuclease/exonuclease/phosphatase domain-containing protein</fullName>
    </recommendedName>
</protein>
<organism evidence="1 2">
    <name type="scientific">Pycnococcus provasolii</name>
    <dbReference type="NCBI Taxonomy" id="41880"/>
    <lineage>
        <taxon>Eukaryota</taxon>
        <taxon>Viridiplantae</taxon>
        <taxon>Chlorophyta</taxon>
        <taxon>Pseudoscourfieldiophyceae</taxon>
        <taxon>Pseudoscourfieldiales</taxon>
        <taxon>Pycnococcaceae</taxon>
        <taxon>Pycnococcus</taxon>
    </lineage>
</organism>
<reference evidence="1" key="1">
    <citation type="submission" date="2020-10" db="EMBL/GenBank/DDBJ databases">
        <title>Unveiling of a novel bifunctional photoreceptor, Dualchrome1, isolated from a cosmopolitan green alga.</title>
        <authorList>
            <person name="Suzuki S."/>
            <person name="Kawachi M."/>
        </authorList>
    </citation>
    <scope>NUCLEOTIDE SEQUENCE</scope>
    <source>
        <strain evidence="1">NIES 2893</strain>
    </source>
</reference>
<evidence type="ECO:0008006" key="3">
    <source>
        <dbReference type="Google" id="ProtNLM"/>
    </source>
</evidence>
<name>A0A830HIN4_9CHLO</name>
<accession>A0A830HIN4</accession>
<comment type="caution">
    <text evidence="1">The sequence shown here is derived from an EMBL/GenBank/DDBJ whole genome shotgun (WGS) entry which is preliminary data.</text>
</comment>
<proteinExistence type="predicted"/>
<keyword evidence="2" id="KW-1185">Reference proteome</keyword>
<dbReference type="Proteomes" id="UP000660262">
    <property type="component" value="Unassembled WGS sequence"/>
</dbReference>
<gene>
    <name evidence="1" type="ORF">PPROV_000365900</name>
</gene>
<evidence type="ECO:0000313" key="1">
    <source>
        <dbReference type="EMBL" id="GHP04907.1"/>
    </source>
</evidence>
<dbReference type="OrthoDB" id="497840at2759"/>
<dbReference type="AlphaFoldDB" id="A0A830HIN4"/>
<dbReference type="EMBL" id="BNJQ01000009">
    <property type="protein sequence ID" value="GHP04907.1"/>
    <property type="molecule type" value="Genomic_DNA"/>
</dbReference>
<sequence length="624" mass="70443">MGNLWSSSAAPEKPRRHPTPSWGFLTATWNVAAINNNPFEYWLTLNSQPAYEQLMKDVQAFVDQPGDGEATVADVFSKDMAKQLADAIKQAKLVDDESLVDGALNAYTSDFAKRRVVSDFLKDKTIGDKRLASMPDRITNTVNTTNGPVYRPTVINMYTGDMSSVEAWWPQWLAFMFETPITIEDAKSKSSKTSKGAAHLLDPILRTKYPAITEQEEAMSVPLQCFAQAIFDATLVYMLNKLLPEKWIEIKKDVCEALCERKEALTLDIVLKRLASEDRTSTIIFLQECSAKFVSLLRDNEEIADLYEVVAPAKLDAKRDQNSVILIDNDKFDISSMREVTDEIISLLPEGAPLKPATGDLVAVQLKLKPLDILDSPKRGIFDRVNYAGTETGYTDRETFLFASFHGDTNGLLTPYILKALNARRREFGQFGRLMVGIDANAHCKGEPGKKLGINTLLAFMRTKRTCSPLLTSCWKLQTWELVKHNFDLSKLEMDDMVTTYNARTFLQTQLNKAVRVSELQTSKLTDRNPKDLIIYPESDFVFMDHSLQRDNNGRGFFDDAPFPTLEFPSDHAFLTCELNLRRRNFSDPEHMPWDEELPDGMPWNRKGPIEFDPAAVDGNGVEN</sequence>
<evidence type="ECO:0000313" key="2">
    <source>
        <dbReference type="Proteomes" id="UP000660262"/>
    </source>
</evidence>